<proteinExistence type="predicted"/>
<dbReference type="Proteomes" id="UP000887013">
    <property type="component" value="Unassembled WGS sequence"/>
</dbReference>
<organism evidence="1 2">
    <name type="scientific">Nephila pilipes</name>
    <name type="common">Giant wood spider</name>
    <name type="synonym">Nephila maculata</name>
    <dbReference type="NCBI Taxonomy" id="299642"/>
    <lineage>
        <taxon>Eukaryota</taxon>
        <taxon>Metazoa</taxon>
        <taxon>Ecdysozoa</taxon>
        <taxon>Arthropoda</taxon>
        <taxon>Chelicerata</taxon>
        <taxon>Arachnida</taxon>
        <taxon>Araneae</taxon>
        <taxon>Araneomorphae</taxon>
        <taxon>Entelegynae</taxon>
        <taxon>Araneoidea</taxon>
        <taxon>Nephilidae</taxon>
        <taxon>Nephila</taxon>
    </lineage>
</organism>
<dbReference type="EMBL" id="BMAW01011299">
    <property type="protein sequence ID" value="GFT23006.1"/>
    <property type="molecule type" value="Genomic_DNA"/>
</dbReference>
<reference evidence="1" key="1">
    <citation type="submission" date="2020-08" db="EMBL/GenBank/DDBJ databases">
        <title>Multicomponent nature underlies the extraordinary mechanical properties of spider dragline silk.</title>
        <authorList>
            <person name="Kono N."/>
            <person name="Nakamura H."/>
            <person name="Mori M."/>
            <person name="Yoshida Y."/>
            <person name="Ohtoshi R."/>
            <person name="Malay A.D."/>
            <person name="Moran D.A.P."/>
            <person name="Tomita M."/>
            <person name="Numata K."/>
            <person name="Arakawa K."/>
        </authorList>
    </citation>
    <scope>NUCLEOTIDE SEQUENCE</scope>
</reference>
<keyword evidence="2" id="KW-1185">Reference proteome</keyword>
<comment type="caution">
    <text evidence="1">The sequence shown here is derived from an EMBL/GenBank/DDBJ whole genome shotgun (WGS) entry which is preliminary data.</text>
</comment>
<protein>
    <submittedName>
        <fullName evidence="1">Uncharacterized protein</fullName>
    </submittedName>
</protein>
<gene>
    <name evidence="1" type="ORF">NPIL_224181</name>
</gene>
<name>A0A8X6TJ31_NEPPI</name>
<dbReference type="AlphaFoldDB" id="A0A8X6TJ31"/>
<sequence>MVLKLGTTAPWDTTPVCLRHLSSTKKYFHLDEITNIDGITVLMFVMFPFKMRIEEPNMSDEFETYSTGDEIFKVIDKCVQKNDLEWNKCMDISAVERM</sequence>
<evidence type="ECO:0000313" key="2">
    <source>
        <dbReference type="Proteomes" id="UP000887013"/>
    </source>
</evidence>
<accession>A0A8X6TJ31</accession>
<evidence type="ECO:0000313" key="1">
    <source>
        <dbReference type="EMBL" id="GFT23006.1"/>
    </source>
</evidence>